<comment type="catalytic activity">
    <reaction evidence="16">
        <text>N(6),N(6)-dimethyl-L-lysyl(36)-[histone H3] + 2 2-oxoglutarate + 2 O2 = L-lysyl(36)-[histone H3] + 2 formaldehyde + 2 succinate + 2 CO2</text>
        <dbReference type="Rhea" id="RHEA:42032"/>
        <dbReference type="Rhea" id="RHEA-COMP:9785"/>
        <dbReference type="Rhea" id="RHEA-COMP:9787"/>
        <dbReference type="ChEBI" id="CHEBI:15379"/>
        <dbReference type="ChEBI" id="CHEBI:16526"/>
        <dbReference type="ChEBI" id="CHEBI:16810"/>
        <dbReference type="ChEBI" id="CHEBI:16842"/>
        <dbReference type="ChEBI" id="CHEBI:29969"/>
        <dbReference type="ChEBI" id="CHEBI:30031"/>
        <dbReference type="ChEBI" id="CHEBI:61976"/>
        <dbReference type="EC" id="1.14.11.27"/>
    </reaction>
</comment>
<keyword evidence="8" id="KW-0156">Chromatin regulator</keyword>
<evidence type="ECO:0000313" key="19">
    <source>
        <dbReference type="EMBL" id="RSH85647.1"/>
    </source>
</evidence>
<keyword evidence="14" id="KW-0539">Nucleus</keyword>
<keyword evidence="11" id="KW-0408">Iron</keyword>
<dbReference type="InterPro" id="IPR041070">
    <property type="entry name" value="JHD"/>
</dbReference>
<feature type="region of interest" description="Disordered" evidence="17">
    <location>
        <begin position="116"/>
        <end position="189"/>
    </location>
</feature>
<dbReference type="PANTHER" id="PTHR23123">
    <property type="entry name" value="PHD/F-BOX CONTAINING PROTEIN"/>
    <property type="match status" value="1"/>
</dbReference>
<dbReference type="EMBL" id="RSCD01000019">
    <property type="protein sequence ID" value="RSH85647.1"/>
    <property type="molecule type" value="Genomic_DNA"/>
</dbReference>
<dbReference type="Pfam" id="PF17811">
    <property type="entry name" value="JHD"/>
    <property type="match status" value="1"/>
</dbReference>
<gene>
    <name evidence="19" type="primary">JHD1</name>
    <name evidence="19" type="ORF">EHS25_003787</name>
</gene>
<dbReference type="SMART" id="SM00558">
    <property type="entry name" value="JmjC"/>
    <property type="match status" value="1"/>
</dbReference>
<dbReference type="GO" id="GO:0008270">
    <property type="term" value="F:zinc ion binding"/>
    <property type="evidence" value="ECO:0007669"/>
    <property type="project" value="UniProtKB-KW"/>
</dbReference>
<keyword evidence="5" id="KW-0479">Metal-binding</keyword>
<dbReference type="Gene3D" id="2.60.120.650">
    <property type="entry name" value="Cupin"/>
    <property type="match status" value="1"/>
</dbReference>
<dbReference type="PROSITE" id="PS01359">
    <property type="entry name" value="ZF_PHD_1"/>
    <property type="match status" value="1"/>
</dbReference>
<keyword evidence="7" id="KW-0862">Zinc</keyword>
<evidence type="ECO:0000313" key="20">
    <source>
        <dbReference type="Proteomes" id="UP000279259"/>
    </source>
</evidence>
<evidence type="ECO:0000256" key="3">
    <source>
        <dbReference type="ARBA" id="ARBA00008037"/>
    </source>
</evidence>
<dbReference type="InterPro" id="IPR019786">
    <property type="entry name" value="Zinc_finger_PHD-type_CS"/>
</dbReference>
<evidence type="ECO:0000256" key="1">
    <source>
        <dbReference type="ARBA" id="ARBA00001954"/>
    </source>
</evidence>
<evidence type="ECO:0000256" key="15">
    <source>
        <dbReference type="ARBA" id="ARBA00031083"/>
    </source>
</evidence>
<protein>
    <recommendedName>
        <fullName evidence="4">[histone H3]-dimethyl-L-lysine(36) demethylase</fullName>
        <ecNumber evidence="4">1.14.11.27</ecNumber>
    </recommendedName>
    <alternativeName>
        <fullName evidence="15">[Histone-H3]-lysine-36 demethylase 1</fullName>
    </alternativeName>
</protein>
<dbReference type="AlphaFoldDB" id="A0A427Y3I8"/>
<keyword evidence="20" id="KW-1185">Reference proteome</keyword>
<evidence type="ECO:0000256" key="12">
    <source>
        <dbReference type="ARBA" id="ARBA00023015"/>
    </source>
</evidence>
<evidence type="ECO:0000259" key="18">
    <source>
        <dbReference type="PROSITE" id="PS51184"/>
    </source>
</evidence>
<evidence type="ECO:0000256" key="17">
    <source>
        <dbReference type="SAM" id="MobiDB-lite"/>
    </source>
</evidence>
<keyword evidence="13" id="KW-0804">Transcription</keyword>
<evidence type="ECO:0000256" key="5">
    <source>
        <dbReference type="ARBA" id="ARBA00022723"/>
    </source>
</evidence>
<evidence type="ECO:0000256" key="13">
    <source>
        <dbReference type="ARBA" id="ARBA00023163"/>
    </source>
</evidence>
<dbReference type="InterPro" id="IPR003347">
    <property type="entry name" value="JmjC_dom"/>
</dbReference>
<keyword evidence="12" id="KW-0805">Transcription regulation</keyword>
<dbReference type="Pfam" id="PF02373">
    <property type="entry name" value="JmjC"/>
    <property type="match status" value="1"/>
</dbReference>
<evidence type="ECO:0000256" key="9">
    <source>
        <dbReference type="ARBA" id="ARBA00022964"/>
    </source>
</evidence>
<name>A0A427Y3I8_9TREE</name>
<evidence type="ECO:0000256" key="8">
    <source>
        <dbReference type="ARBA" id="ARBA00022853"/>
    </source>
</evidence>
<evidence type="ECO:0000256" key="11">
    <source>
        <dbReference type="ARBA" id="ARBA00023004"/>
    </source>
</evidence>
<comment type="subcellular location">
    <subcellularLocation>
        <location evidence="2">Nucleus</location>
    </subcellularLocation>
</comment>
<keyword evidence="9" id="KW-0223">Dioxygenase</keyword>
<evidence type="ECO:0000256" key="16">
    <source>
        <dbReference type="ARBA" id="ARBA00047915"/>
    </source>
</evidence>
<comment type="caution">
    <text evidence="19">The sequence shown here is derived from an EMBL/GenBank/DDBJ whole genome shotgun (WGS) entry which is preliminary data.</text>
</comment>
<dbReference type="InterPro" id="IPR013083">
    <property type="entry name" value="Znf_RING/FYVE/PHD"/>
</dbReference>
<dbReference type="OrthoDB" id="5876800at2759"/>
<evidence type="ECO:0000256" key="4">
    <source>
        <dbReference type="ARBA" id="ARBA00013246"/>
    </source>
</evidence>
<comment type="cofactor">
    <cofactor evidence="1">
        <name>Fe(2+)</name>
        <dbReference type="ChEBI" id="CHEBI:29033"/>
    </cofactor>
</comment>
<reference evidence="19 20" key="1">
    <citation type="submission" date="2018-11" db="EMBL/GenBank/DDBJ databases">
        <title>Genome sequence of Saitozyma podzolica DSM 27192.</title>
        <authorList>
            <person name="Aliyu H."/>
            <person name="Gorte O."/>
            <person name="Ochsenreither K."/>
        </authorList>
    </citation>
    <scope>NUCLEOTIDE SEQUENCE [LARGE SCALE GENOMIC DNA]</scope>
    <source>
        <strain evidence="19 20">DSM 27192</strain>
    </source>
</reference>
<evidence type="ECO:0000256" key="14">
    <source>
        <dbReference type="ARBA" id="ARBA00023242"/>
    </source>
</evidence>
<feature type="region of interest" description="Disordered" evidence="17">
    <location>
        <begin position="1"/>
        <end position="48"/>
    </location>
</feature>
<dbReference type="PROSITE" id="PS51184">
    <property type="entry name" value="JMJC"/>
    <property type="match status" value="1"/>
</dbReference>
<dbReference type="STRING" id="1890683.A0A427Y3I8"/>
<evidence type="ECO:0000256" key="2">
    <source>
        <dbReference type="ARBA" id="ARBA00004123"/>
    </source>
</evidence>
<dbReference type="GO" id="GO:0140680">
    <property type="term" value="F:histone H3K36me/H3K36me2 demethylase activity"/>
    <property type="evidence" value="ECO:0007669"/>
    <property type="project" value="UniProtKB-EC"/>
</dbReference>
<dbReference type="EC" id="1.14.11.27" evidence="4"/>
<feature type="domain" description="JmjC" evidence="18">
    <location>
        <begin position="371"/>
        <end position="530"/>
    </location>
</feature>
<keyword evidence="6" id="KW-0863">Zinc-finger</keyword>
<dbReference type="SUPFAM" id="SSF51197">
    <property type="entry name" value="Clavaminate synthase-like"/>
    <property type="match status" value="1"/>
</dbReference>
<evidence type="ECO:0000256" key="7">
    <source>
        <dbReference type="ARBA" id="ARBA00022833"/>
    </source>
</evidence>
<accession>A0A427Y3I8</accession>
<organism evidence="19 20">
    <name type="scientific">Saitozyma podzolica</name>
    <dbReference type="NCBI Taxonomy" id="1890683"/>
    <lineage>
        <taxon>Eukaryota</taxon>
        <taxon>Fungi</taxon>
        <taxon>Dikarya</taxon>
        <taxon>Basidiomycota</taxon>
        <taxon>Agaricomycotina</taxon>
        <taxon>Tremellomycetes</taxon>
        <taxon>Tremellales</taxon>
        <taxon>Trimorphomycetaceae</taxon>
        <taxon>Saitozyma</taxon>
    </lineage>
</organism>
<proteinExistence type="inferred from homology"/>
<dbReference type="Proteomes" id="UP000279259">
    <property type="component" value="Unassembled WGS sequence"/>
</dbReference>
<keyword evidence="10" id="KW-0560">Oxidoreductase</keyword>
<feature type="region of interest" description="Disordered" evidence="17">
    <location>
        <begin position="372"/>
        <end position="400"/>
    </location>
</feature>
<dbReference type="GO" id="GO:0005634">
    <property type="term" value="C:nucleus"/>
    <property type="evidence" value="ECO:0007669"/>
    <property type="project" value="UniProtKB-SubCell"/>
</dbReference>
<evidence type="ECO:0000256" key="6">
    <source>
        <dbReference type="ARBA" id="ARBA00022771"/>
    </source>
</evidence>
<dbReference type="CDD" id="cd15517">
    <property type="entry name" value="PHD_TCF19_like"/>
    <property type="match status" value="1"/>
</dbReference>
<dbReference type="Gene3D" id="3.30.40.10">
    <property type="entry name" value="Zinc/RING finger domain, C3HC4 (zinc finger)"/>
    <property type="match status" value="1"/>
</dbReference>
<sequence>MVASSSRAEPETCVLCPSSGPPVRPASGGTAPVADGGAPEGEAAQPIEPEQDEMVWIACSKCGKWYHSVCVLRSGTEWRATVPAELVGKNEDEWVNWTDRMEKWYCRPCLDWSVNPDNPRPPRHPILATIKAPKNKAPPKRLSTVSAADSPTAKKPRLGSSRPSSAAPDDKNDQASSSAPSSSRPKRKAAENAPDYYAWNHGIAAPTTKWLQLIADPAKYGKDIQDGEFKLQDSWLDSASDPTSSFPAEFPPSLFYGPDRKPLVITQKDGGFESMGGLLPSKNLKVTDVAEQAGPSMTVDVIDVATQSSTQWTLSRWAEYFVKASDPDYTGKVYNVISLEITGTPLAKRVRPPRIVREIDWVDNCWHFAPKGKGNTANDDVEPEPKLEVQTNGSEPPRGKAPLQWPKVQLYCLMGIRGSWTDWHVDFAASSVYYTIHTGAKEFYFIEPTERNLKAYGDWSGSAESQQNVWLGDMVEGGVKRVRLEAGDTMIIPAGYIHAVYTPQNSIVFGGNFVHNYSIHTQLRLRQIEIDTKVPQRFRFPLFDKLCWYVADKHCAELRALRSYRPRSTKVAAKPPAEVVLRGLIDLAQFLQSQVSIMEDEDAEDKRRKLVFDRIPGETVRDPAGLARELLWRASRELHLPEGEVHDVREIQPVNGVKGKGKAAAPRRDIKLDKRMVSPYSRKTDFDPPAWDQRDLPTERVSSTVELRRPALPGRPAEDVMGPGAEKAEVVTEACRQQRTRRRFLGDGTAILEEQEVVFTERKTTWPPAPLKSEVQVKDEARDTVQDAAPEVEGTAQNKEEAVHVDVTGASAPVVIAV</sequence>
<dbReference type="InterPro" id="IPR050690">
    <property type="entry name" value="JHDM1_Histone_Demethylase"/>
</dbReference>
<evidence type="ECO:0000256" key="10">
    <source>
        <dbReference type="ARBA" id="ARBA00023002"/>
    </source>
</evidence>
<comment type="similarity">
    <text evidence="3">Belongs to the JHDM1 histone demethylase family.</text>
</comment>